<dbReference type="EMBL" id="CAOQHR010000003">
    <property type="protein sequence ID" value="CAI6331618.1"/>
    <property type="molecule type" value="Genomic_DNA"/>
</dbReference>
<proteinExistence type="predicted"/>
<dbReference type="Pfam" id="PF10384">
    <property type="entry name" value="Scm3"/>
    <property type="match status" value="1"/>
</dbReference>
<feature type="compositionally biased region" description="Basic and acidic residues" evidence="1">
    <location>
        <begin position="405"/>
        <end position="414"/>
    </location>
</feature>
<evidence type="ECO:0000313" key="2">
    <source>
        <dbReference type="EMBL" id="CAI6331618.1"/>
    </source>
</evidence>
<feature type="compositionally biased region" description="Basic residues" evidence="1">
    <location>
        <begin position="660"/>
        <end position="677"/>
    </location>
</feature>
<dbReference type="GO" id="GO:0046982">
    <property type="term" value="F:protein heterodimerization activity"/>
    <property type="evidence" value="ECO:0007669"/>
    <property type="project" value="InterPro"/>
</dbReference>
<dbReference type="GO" id="GO:0042393">
    <property type="term" value="F:histone binding"/>
    <property type="evidence" value="ECO:0007669"/>
    <property type="project" value="InterPro"/>
</dbReference>
<evidence type="ECO:0000256" key="1">
    <source>
        <dbReference type="SAM" id="MobiDB-lite"/>
    </source>
</evidence>
<accession>A0A9W4U9M6</accession>
<feature type="region of interest" description="Disordered" evidence="1">
    <location>
        <begin position="99"/>
        <end position="156"/>
    </location>
</feature>
<evidence type="ECO:0000313" key="3">
    <source>
        <dbReference type="Proteomes" id="UP001152607"/>
    </source>
</evidence>
<dbReference type="OrthoDB" id="2420608at2759"/>
<protein>
    <submittedName>
        <fullName evidence="2">Uncharacterized protein</fullName>
    </submittedName>
</protein>
<dbReference type="GO" id="GO:0005634">
    <property type="term" value="C:nucleus"/>
    <property type="evidence" value="ECO:0007669"/>
    <property type="project" value="InterPro"/>
</dbReference>
<reference evidence="2" key="1">
    <citation type="submission" date="2023-01" db="EMBL/GenBank/DDBJ databases">
        <authorList>
            <person name="Van Ghelder C."/>
            <person name="Rancurel C."/>
        </authorList>
    </citation>
    <scope>NUCLEOTIDE SEQUENCE</scope>
    <source>
        <strain evidence="2">CNCM I-4278</strain>
    </source>
</reference>
<feature type="region of interest" description="Disordered" evidence="1">
    <location>
        <begin position="288"/>
        <end position="316"/>
    </location>
</feature>
<feature type="compositionally biased region" description="Acidic residues" evidence="1">
    <location>
        <begin position="99"/>
        <end position="108"/>
    </location>
</feature>
<organism evidence="2 3">
    <name type="scientific">Periconia digitata</name>
    <dbReference type="NCBI Taxonomy" id="1303443"/>
    <lineage>
        <taxon>Eukaryota</taxon>
        <taxon>Fungi</taxon>
        <taxon>Dikarya</taxon>
        <taxon>Ascomycota</taxon>
        <taxon>Pezizomycotina</taxon>
        <taxon>Dothideomycetes</taxon>
        <taxon>Pleosporomycetidae</taxon>
        <taxon>Pleosporales</taxon>
        <taxon>Massarineae</taxon>
        <taxon>Periconiaceae</taxon>
        <taxon>Periconia</taxon>
    </lineage>
</organism>
<sequence>MAPPAKRLRIMQSVEVDEADPDYLAARAKATAKLKNKFESIFAKYEAMPEAMTDEINMRTGEIVVDRGHLRKLDREYCSRRKQGVLDGWIADQLADEVGDDGDEEESDLDSRDELAPSLSPEPRMQKRRRETKPAAKEMETTTPRQPTQPIDLEPNSVHVNSTKATVPVTTFPNPVADWAESVQFPQTPEGQLAQHTFMMQITEAFQKAVAPIISNLVTNTPGVLPQKTTPLQTPIERAMENQDTPVIQCTPPKLPPLQISGITLHSSSSPVPERSRVFHCATRTAPIRRPRSNHDSNVLADKDYGITSPGVLDPPREIRKLSPELPSSLIQPSKFPDELHHLLTPTSIEQNNTAYEDGETEVESNLHELFASGGHFDDDERDLLSIADGRDSTADLTQYSTGHCDPREQEPIRNAEEVILSSIESETHEPQISPQVASPVTVKRPPFSTPNKKIPVSSFPQSANESKPQRSLPKFQLESDSDPESNFSDLRFADLSDTPLSKRKLKQTSSPPPLYKRRSRGRPPKNRANGDTPQQSSSISLDSLHPTLINGDTLSSTPARTTCIKCESKTPPSLSLLPSSPRLSTITPTVTNTAAPHPTPQHTMPLSAVLRHPVPTASTPRSAPQLRNTIAFPSTPSVSSATTNKVNIESQTKLPRSVYSRRVRKQWAAQGRRRKSPSSWRSGVGANGGGTAYGGSPAAAAAAAVVVQSIEGDEDSEDELAA</sequence>
<dbReference type="InterPro" id="IPR018465">
    <property type="entry name" value="Scm3/HJURP"/>
</dbReference>
<feature type="region of interest" description="Disordered" evidence="1">
    <location>
        <begin position="426"/>
        <end position="558"/>
    </location>
</feature>
<keyword evidence="3" id="KW-1185">Reference proteome</keyword>
<feature type="region of interest" description="Disordered" evidence="1">
    <location>
        <begin position="658"/>
        <end position="699"/>
    </location>
</feature>
<feature type="compositionally biased region" description="Basic residues" evidence="1">
    <location>
        <begin position="516"/>
        <end position="526"/>
    </location>
</feature>
<feature type="region of interest" description="Disordered" evidence="1">
    <location>
        <begin position="395"/>
        <end position="414"/>
    </location>
</feature>
<feature type="compositionally biased region" description="Polar residues" evidence="1">
    <location>
        <begin position="530"/>
        <end position="542"/>
    </location>
</feature>
<comment type="caution">
    <text evidence="2">The sequence shown here is derived from an EMBL/GenBank/DDBJ whole genome shotgun (WGS) entry which is preliminary data.</text>
</comment>
<dbReference type="Gene3D" id="1.10.20.10">
    <property type="entry name" value="Histone, subunit A"/>
    <property type="match status" value="1"/>
</dbReference>
<dbReference type="InterPro" id="IPR009072">
    <property type="entry name" value="Histone-fold"/>
</dbReference>
<dbReference type="AlphaFoldDB" id="A0A9W4U9M6"/>
<name>A0A9W4U9M6_9PLEO</name>
<gene>
    <name evidence="2" type="ORF">PDIGIT_LOCUS4643</name>
</gene>
<dbReference type="Proteomes" id="UP001152607">
    <property type="component" value="Unassembled WGS sequence"/>
</dbReference>